<dbReference type="InterPro" id="IPR036188">
    <property type="entry name" value="FAD/NAD-bd_sf"/>
</dbReference>
<dbReference type="GO" id="GO:0050660">
    <property type="term" value="F:flavin adenine dinucleotide binding"/>
    <property type="evidence" value="ECO:0007669"/>
    <property type="project" value="TreeGrafter"/>
</dbReference>
<gene>
    <name evidence="2" type="ORF">G0P99_15250</name>
</gene>
<name>A0A6B2NQC3_9RHOB</name>
<comment type="caution">
    <text evidence="2">The sequence shown here is derived from an EMBL/GenBank/DDBJ whole genome shotgun (WGS) entry which is preliminary data.</text>
</comment>
<sequence>MNSVFDTIVVGGGQAGLSVSWHLKNAGVEHLVLDRGAIGDTWRNRWESFCLVTPNHLCRLPGFPYDGDDPSGFMGRDEIVDYVERYAASFDPPYRSNVEVRKISTAEEIGRFELVTSEGTLYAKNIVLTVGTHQHPNIPSWHEDLPDDVLRLHSRDYRNSDQLPDGAILVIGSGQSGCQIAEDLHRAGRKVHLAVGNAGRIPRRYRGRDILDWDLVTGYMSMPVHQHPKGTDIRFKAHPHLSGRDGGHTIDLRQMALDGVQLHGKVLGVENGSLVLSDDLDETLDKVDDFCRIEMDGIDKFIEENGLDAPTEDIVPVEWEPTTSDGLLNLVEAGVSTVLYATGFHYDFGWVNLPVFDGRGYPRYKRGITEVPGLYFCGLHWMETQGSGLFFGVGKDAEYVVRHLLDQPAS</sequence>
<protein>
    <submittedName>
        <fullName evidence="2">NAD(P)-binding domain-containing protein</fullName>
    </submittedName>
</protein>
<dbReference type="RefSeq" id="WP_164131316.1">
    <property type="nucleotide sequence ID" value="NZ_JAAGOX010000025.1"/>
</dbReference>
<dbReference type="SUPFAM" id="SSF51905">
    <property type="entry name" value="FAD/NAD(P)-binding domain"/>
    <property type="match status" value="1"/>
</dbReference>
<dbReference type="SUPFAM" id="SSF51971">
    <property type="entry name" value="Nucleotide-binding domain"/>
    <property type="match status" value="1"/>
</dbReference>
<evidence type="ECO:0000313" key="2">
    <source>
        <dbReference type="EMBL" id="NDW46322.1"/>
    </source>
</evidence>
<reference evidence="2" key="1">
    <citation type="submission" date="2020-02" db="EMBL/GenBank/DDBJ databases">
        <title>Delineation of the pyrene-degrading pathway in Roseobacter clade bacteria by genomic analysis.</title>
        <authorList>
            <person name="Zhou H."/>
            <person name="Wang H."/>
        </authorList>
    </citation>
    <scope>NUCLEOTIDE SEQUENCE</scope>
    <source>
        <strain evidence="2">PrR005</strain>
    </source>
</reference>
<evidence type="ECO:0000256" key="1">
    <source>
        <dbReference type="ARBA" id="ARBA00023002"/>
    </source>
</evidence>
<keyword evidence="1" id="KW-0560">Oxidoreductase</keyword>
<dbReference type="EMBL" id="JAAGOX010000025">
    <property type="protein sequence ID" value="NDW46322.1"/>
    <property type="molecule type" value="Genomic_DNA"/>
</dbReference>
<proteinExistence type="predicted"/>
<dbReference type="PANTHER" id="PTHR43539">
    <property type="entry name" value="FLAVIN-BINDING MONOOXYGENASE-LIKE PROTEIN (AFU_ORTHOLOGUE AFUA_4G09220)"/>
    <property type="match status" value="1"/>
</dbReference>
<dbReference type="Pfam" id="PF13738">
    <property type="entry name" value="Pyr_redox_3"/>
    <property type="match status" value="1"/>
</dbReference>
<dbReference type="Gene3D" id="3.50.50.60">
    <property type="entry name" value="FAD/NAD(P)-binding domain"/>
    <property type="match status" value="2"/>
</dbReference>
<organism evidence="2">
    <name type="scientific">Ruegeria sp. PrR005</name>
    <dbReference type="NCBI Taxonomy" id="2706882"/>
    <lineage>
        <taxon>Bacteria</taxon>
        <taxon>Pseudomonadati</taxon>
        <taxon>Pseudomonadota</taxon>
        <taxon>Alphaproteobacteria</taxon>
        <taxon>Rhodobacterales</taxon>
        <taxon>Roseobacteraceae</taxon>
        <taxon>Ruegeria</taxon>
    </lineage>
</organism>
<accession>A0A6B2NQC3</accession>
<dbReference type="InterPro" id="IPR050982">
    <property type="entry name" value="Auxin_biosynth/cation_transpt"/>
</dbReference>
<dbReference type="PANTHER" id="PTHR43539:SF78">
    <property type="entry name" value="FLAVIN-CONTAINING MONOOXYGENASE"/>
    <property type="match status" value="1"/>
</dbReference>
<dbReference type="AlphaFoldDB" id="A0A6B2NQC3"/>
<dbReference type="GO" id="GO:0004497">
    <property type="term" value="F:monooxygenase activity"/>
    <property type="evidence" value="ECO:0007669"/>
    <property type="project" value="TreeGrafter"/>
</dbReference>
<dbReference type="PRINTS" id="PR00411">
    <property type="entry name" value="PNDRDTASEI"/>
</dbReference>